<reference evidence="6" key="1">
    <citation type="journal article" date="2019" name="Int. J. Syst. Evol. Microbiol.">
        <title>The Global Catalogue of Microorganisms (GCM) 10K type strain sequencing project: providing services to taxonomists for standard genome sequencing and annotation.</title>
        <authorList>
            <consortium name="The Broad Institute Genomics Platform"/>
            <consortium name="The Broad Institute Genome Sequencing Center for Infectious Disease"/>
            <person name="Wu L."/>
            <person name="Ma J."/>
        </authorList>
    </citation>
    <scope>NUCLEOTIDE SEQUENCE [LARGE SCALE GENOMIC DNA]</scope>
    <source>
        <strain evidence="6">NBRC 108565</strain>
    </source>
</reference>
<protein>
    <recommendedName>
        <fullName evidence="4">Cell envelope-related transcriptional attenuator domain-containing protein</fullName>
    </recommendedName>
</protein>
<dbReference type="Proteomes" id="UP001321475">
    <property type="component" value="Chromosome"/>
</dbReference>
<feature type="region of interest" description="Disordered" evidence="2">
    <location>
        <begin position="82"/>
        <end position="105"/>
    </location>
</feature>
<keyword evidence="6" id="KW-1185">Reference proteome</keyword>
<comment type="similarity">
    <text evidence="1">Belongs to the LytR/CpsA/Psr (LCP) family.</text>
</comment>
<dbReference type="Gene3D" id="3.40.630.190">
    <property type="entry name" value="LCP protein"/>
    <property type="match status" value="1"/>
</dbReference>
<proteinExistence type="inferred from homology"/>
<dbReference type="PANTHER" id="PTHR33392:SF6">
    <property type="entry name" value="POLYISOPRENYL-TEICHOIC ACID--PEPTIDOGLYCAN TEICHOIC ACID TRANSFERASE TAGU"/>
    <property type="match status" value="1"/>
</dbReference>
<dbReference type="Pfam" id="PF03816">
    <property type="entry name" value="LytR_cpsA_psr"/>
    <property type="match status" value="1"/>
</dbReference>
<evidence type="ECO:0000259" key="4">
    <source>
        <dbReference type="Pfam" id="PF03816"/>
    </source>
</evidence>
<dbReference type="PANTHER" id="PTHR33392">
    <property type="entry name" value="POLYISOPRENYL-TEICHOIC ACID--PEPTIDOGLYCAN TEICHOIC ACID TRANSFERASE TAGU"/>
    <property type="match status" value="1"/>
</dbReference>
<feature type="compositionally biased region" description="Pro residues" evidence="2">
    <location>
        <begin position="407"/>
        <end position="418"/>
    </location>
</feature>
<feature type="compositionally biased region" description="Low complexity" evidence="2">
    <location>
        <begin position="1"/>
        <end position="22"/>
    </location>
</feature>
<dbReference type="RefSeq" id="WP_286218201.1">
    <property type="nucleotide sequence ID" value="NZ_AP027729.1"/>
</dbReference>
<organism evidence="5 6">
    <name type="scientific">Paraoerskovia sediminicola</name>
    <dbReference type="NCBI Taxonomy" id="1138587"/>
    <lineage>
        <taxon>Bacteria</taxon>
        <taxon>Bacillati</taxon>
        <taxon>Actinomycetota</taxon>
        <taxon>Actinomycetes</taxon>
        <taxon>Micrococcales</taxon>
        <taxon>Cellulomonadaceae</taxon>
        <taxon>Paraoerskovia</taxon>
    </lineage>
</organism>
<evidence type="ECO:0000256" key="3">
    <source>
        <dbReference type="SAM" id="Phobius"/>
    </source>
</evidence>
<feature type="domain" description="Cell envelope-related transcriptional attenuator" evidence="4">
    <location>
        <begin position="133"/>
        <end position="301"/>
    </location>
</feature>
<evidence type="ECO:0000256" key="1">
    <source>
        <dbReference type="ARBA" id="ARBA00006068"/>
    </source>
</evidence>
<feature type="region of interest" description="Disordered" evidence="2">
    <location>
        <begin position="1"/>
        <end position="32"/>
    </location>
</feature>
<dbReference type="InterPro" id="IPR050922">
    <property type="entry name" value="LytR/CpsA/Psr_CW_biosynth"/>
</dbReference>
<sequence length="435" mass="46067">MATKASSGDGAAADPGAARRGPVQAVVPGPRHVPPARGHRWLRLTALTLTGILAFVAVGASASYVDLKSQITVDDVDPLLGDDRPEQRQVSVPTTAPDPVDPFAGQPLNIVVMGTDLRDGTNEDLAGEADGMRSDSTFVVHVAADRTRAEIVSIPRDSLVAIPSCTRADGSTTGSRRSAMFNTAFTLGGGAEEDIASAAACTRRTVEQLTGVLTTDHVVVQMNGVEPIVDAIGGVRMCLPEEMHGKRPDLDLPAGEQVLDGRTSIDFLRVRHGTGFGLEAGSDLTRITRQQAFLDAMAREVLSKNIVTDAPKLYRVVQQVLASISTSPALASPVTLGGLAFSLRSMPSDRILFTSLPVVEAPSDPNRVVWTSEADAIWERIAADEEPPVSRRSTPATPATSPRRRPCPWPTPSRPGAPPRSRSRPTTPRTAPTTP</sequence>
<dbReference type="EMBL" id="AP027729">
    <property type="protein sequence ID" value="BDZ40885.1"/>
    <property type="molecule type" value="Genomic_DNA"/>
</dbReference>
<evidence type="ECO:0000256" key="2">
    <source>
        <dbReference type="SAM" id="MobiDB-lite"/>
    </source>
</evidence>
<feature type="transmembrane region" description="Helical" evidence="3">
    <location>
        <begin position="41"/>
        <end position="65"/>
    </location>
</feature>
<evidence type="ECO:0000313" key="5">
    <source>
        <dbReference type="EMBL" id="BDZ40885.1"/>
    </source>
</evidence>
<dbReference type="InterPro" id="IPR004474">
    <property type="entry name" value="LytR_CpsA_psr"/>
</dbReference>
<gene>
    <name evidence="5" type="ORF">GCM10025865_01840</name>
</gene>
<keyword evidence="3" id="KW-0812">Transmembrane</keyword>
<feature type="compositionally biased region" description="Low complexity" evidence="2">
    <location>
        <begin position="424"/>
        <end position="435"/>
    </location>
</feature>
<name>A0ABN6X7V8_9CELL</name>
<feature type="compositionally biased region" description="Low complexity" evidence="2">
    <location>
        <begin position="390"/>
        <end position="401"/>
    </location>
</feature>
<keyword evidence="3" id="KW-1133">Transmembrane helix</keyword>
<accession>A0ABN6X7V8</accession>
<keyword evidence="3" id="KW-0472">Membrane</keyword>
<dbReference type="NCBIfam" id="TIGR00350">
    <property type="entry name" value="lytR_cpsA_psr"/>
    <property type="match status" value="1"/>
</dbReference>
<feature type="region of interest" description="Disordered" evidence="2">
    <location>
        <begin position="381"/>
        <end position="435"/>
    </location>
</feature>
<evidence type="ECO:0000313" key="6">
    <source>
        <dbReference type="Proteomes" id="UP001321475"/>
    </source>
</evidence>